<organism evidence="1">
    <name type="scientific">marine sediment metagenome</name>
    <dbReference type="NCBI Taxonomy" id="412755"/>
    <lineage>
        <taxon>unclassified sequences</taxon>
        <taxon>metagenomes</taxon>
        <taxon>ecological metagenomes</taxon>
    </lineage>
</organism>
<dbReference type="AlphaFoldDB" id="A0A0F9ETJ6"/>
<name>A0A0F9ETJ6_9ZZZZ</name>
<accession>A0A0F9ETJ6</accession>
<protein>
    <recommendedName>
        <fullName evidence="2">Helix-turn-helix domain-containing protein</fullName>
    </recommendedName>
</protein>
<gene>
    <name evidence="1" type="ORF">LCGC14_2036040</name>
</gene>
<evidence type="ECO:0008006" key="2">
    <source>
        <dbReference type="Google" id="ProtNLM"/>
    </source>
</evidence>
<sequence>MSIRMMSAVWEEADVSGATLLVLLALADYANDNGICWPGVHALAKKARVSERYVRELLGGLESNGHIVRELNTGPYGVNTYKVLVGGAKLAGCEPIPLGGYDN</sequence>
<comment type="caution">
    <text evidence="1">The sequence shown here is derived from an EMBL/GenBank/DDBJ whole genome shotgun (WGS) entry which is preliminary data.</text>
</comment>
<dbReference type="EMBL" id="LAZR01023784">
    <property type="protein sequence ID" value="KKL77324.1"/>
    <property type="molecule type" value="Genomic_DNA"/>
</dbReference>
<dbReference type="Pfam" id="PF13730">
    <property type="entry name" value="HTH_36"/>
    <property type="match status" value="1"/>
</dbReference>
<dbReference type="InterPro" id="IPR036388">
    <property type="entry name" value="WH-like_DNA-bd_sf"/>
</dbReference>
<reference evidence="1" key="1">
    <citation type="journal article" date="2015" name="Nature">
        <title>Complex archaea that bridge the gap between prokaryotes and eukaryotes.</title>
        <authorList>
            <person name="Spang A."/>
            <person name="Saw J.H."/>
            <person name="Jorgensen S.L."/>
            <person name="Zaremba-Niedzwiedzka K."/>
            <person name="Martijn J."/>
            <person name="Lind A.E."/>
            <person name="van Eijk R."/>
            <person name="Schleper C."/>
            <person name="Guy L."/>
            <person name="Ettema T.J."/>
        </authorList>
    </citation>
    <scope>NUCLEOTIDE SEQUENCE</scope>
</reference>
<proteinExistence type="predicted"/>
<dbReference type="Gene3D" id="1.10.10.10">
    <property type="entry name" value="Winged helix-like DNA-binding domain superfamily/Winged helix DNA-binding domain"/>
    <property type="match status" value="1"/>
</dbReference>
<evidence type="ECO:0000313" key="1">
    <source>
        <dbReference type="EMBL" id="KKL77324.1"/>
    </source>
</evidence>